<accession>A0ABX0ZZ39</accession>
<keyword evidence="2" id="KW-0472">Membrane</keyword>
<reference evidence="3 4" key="1">
    <citation type="submission" date="2020-03" db="EMBL/GenBank/DDBJ databases">
        <title>WGS of actinomycetes isolated from Thailand.</title>
        <authorList>
            <person name="Thawai C."/>
        </authorList>
    </citation>
    <scope>NUCLEOTIDE SEQUENCE [LARGE SCALE GENOMIC DNA]</scope>
    <source>
        <strain evidence="3 4">PRB2-1</strain>
    </source>
</reference>
<comment type="caution">
    <text evidence="3">The sequence shown here is derived from an EMBL/GenBank/DDBJ whole genome shotgun (WGS) entry which is preliminary data.</text>
</comment>
<protein>
    <recommendedName>
        <fullName evidence="5">Transmembrane protein</fullName>
    </recommendedName>
</protein>
<keyword evidence="2" id="KW-0812">Transmembrane</keyword>
<evidence type="ECO:0000256" key="1">
    <source>
        <dbReference type="SAM" id="MobiDB-lite"/>
    </source>
</evidence>
<dbReference type="RefSeq" id="WP_167986384.1">
    <property type="nucleotide sequence ID" value="NZ_JAATEJ010000031.1"/>
</dbReference>
<evidence type="ECO:0008006" key="5">
    <source>
        <dbReference type="Google" id="ProtNLM"/>
    </source>
</evidence>
<name>A0ABX0ZZ39_9ACTN</name>
<feature type="transmembrane region" description="Helical" evidence="2">
    <location>
        <begin position="86"/>
        <end position="105"/>
    </location>
</feature>
<feature type="compositionally biased region" description="Basic and acidic residues" evidence="1">
    <location>
        <begin position="19"/>
        <end position="44"/>
    </location>
</feature>
<sequence>MALGPRDTPQGRDSAADSYESHASHDAQESRDVSADGPQPRDEPPLVDSLGDPVDLLDPLAAIDAVLPLEGAQSFRELRPQRRLRAWQLAPIIALAVGGSLMFAFPLAFESGDAGPVVAMLGLLLCCCSAGWGLMAARRVGYTWPGLPARGSGGRTDWRFVAGYTVVIALFAVLAVWRVARLR</sequence>
<proteinExistence type="predicted"/>
<feature type="region of interest" description="Disordered" evidence="1">
    <location>
        <begin position="1"/>
        <end position="50"/>
    </location>
</feature>
<dbReference type="Proteomes" id="UP000734511">
    <property type="component" value="Unassembled WGS sequence"/>
</dbReference>
<keyword evidence="4" id="KW-1185">Reference proteome</keyword>
<gene>
    <name evidence="3" type="ORF">HCN08_29680</name>
</gene>
<keyword evidence="2" id="KW-1133">Transmembrane helix</keyword>
<evidence type="ECO:0000256" key="2">
    <source>
        <dbReference type="SAM" id="Phobius"/>
    </source>
</evidence>
<evidence type="ECO:0000313" key="3">
    <source>
        <dbReference type="EMBL" id="NJP47544.1"/>
    </source>
</evidence>
<dbReference type="EMBL" id="JAATEJ010000031">
    <property type="protein sequence ID" value="NJP47544.1"/>
    <property type="molecule type" value="Genomic_DNA"/>
</dbReference>
<evidence type="ECO:0000313" key="4">
    <source>
        <dbReference type="Proteomes" id="UP000734511"/>
    </source>
</evidence>
<feature type="transmembrane region" description="Helical" evidence="2">
    <location>
        <begin position="117"/>
        <end position="137"/>
    </location>
</feature>
<organism evidence="3 4">
    <name type="scientific">Actinacidiphila epipremni</name>
    <dbReference type="NCBI Taxonomy" id="2053013"/>
    <lineage>
        <taxon>Bacteria</taxon>
        <taxon>Bacillati</taxon>
        <taxon>Actinomycetota</taxon>
        <taxon>Actinomycetes</taxon>
        <taxon>Kitasatosporales</taxon>
        <taxon>Streptomycetaceae</taxon>
        <taxon>Actinacidiphila</taxon>
    </lineage>
</organism>
<feature type="transmembrane region" description="Helical" evidence="2">
    <location>
        <begin position="158"/>
        <end position="180"/>
    </location>
</feature>